<keyword evidence="1" id="KW-0784">Thiamine biosynthesis</keyword>
<dbReference type="PIRSF" id="PIRSF005303">
    <property type="entry name" value="Thiam_monoph_kin"/>
    <property type="match status" value="1"/>
</dbReference>
<feature type="binding site" evidence="1">
    <location>
        <position position="159"/>
    </location>
    <ligand>
        <name>ATP</name>
        <dbReference type="ChEBI" id="CHEBI:30616"/>
    </ligand>
</feature>
<keyword evidence="1" id="KW-0808">Transferase</keyword>
<dbReference type="Pfam" id="PF00586">
    <property type="entry name" value="AIRS"/>
    <property type="match status" value="1"/>
</dbReference>
<keyword evidence="1" id="KW-0547">Nucleotide-binding</keyword>
<keyword evidence="1" id="KW-0067">ATP-binding</keyword>
<dbReference type="PANTHER" id="PTHR30270">
    <property type="entry name" value="THIAMINE-MONOPHOSPHATE KINASE"/>
    <property type="match status" value="1"/>
</dbReference>
<dbReference type="InterPro" id="IPR016188">
    <property type="entry name" value="PurM-like_N"/>
</dbReference>
<evidence type="ECO:0000256" key="1">
    <source>
        <dbReference type="HAMAP-Rule" id="MF_02128"/>
    </source>
</evidence>
<dbReference type="EMBL" id="PVWP01000008">
    <property type="protein sequence ID" value="PSB36731.1"/>
    <property type="molecule type" value="Genomic_DNA"/>
</dbReference>
<feature type="binding site" evidence="1">
    <location>
        <position position="84"/>
    </location>
    <ligand>
        <name>Mg(2+)</name>
        <dbReference type="ChEBI" id="CHEBI:18420"/>
        <label>4</label>
    </ligand>
</feature>
<evidence type="ECO:0000259" key="3">
    <source>
        <dbReference type="Pfam" id="PF02769"/>
    </source>
</evidence>
<feature type="binding site" evidence="1">
    <location>
        <position position="281"/>
    </location>
    <ligand>
        <name>substrate</name>
    </ligand>
</feature>
<dbReference type="CDD" id="cd02194">
    <property type="entry name" value="ThiL"/>
    <property type="match status" value="1"/>
</dbReference>
<comment type="caution">
    <text evidence="1">Lacks conserved residue(s) required for the propagation of feature annotation.</text>
</comment>
<keyword evidence="5" id="KW-1185">Reference proteome</keyword>
<dbReference type="PANTHER" id="PTHR30270:SF0">
    <property type="entry name" value="THIAMINE-MONOPHOSPHATE KINASE"/>
    <property type="match status" value="1"/>
</dbReference>
<dbReference type="RefSeq" id="WP_106222169.1">
    <property type="nucleotide sequence ID" value="NZ_PVWP01000008.1"/>
</dbReference>
<comment type="catalytic activity">
    <reaction evidence="1">
        <text>thiamine phosphate + ATP = thiamine diphosphate + ADP</text>
        <dbReference type="Rhea" id="RHEA:15913"/>
        <dbReference type="ChEBI" id="CHEBI:30616"/>
        <dbReference type="ChEBI" id="CHEBI:37575"/>
        <dbReference type="ChEBI" id="CHEBI:58937"/>
        <dbReference type="ChEBI" id="CHEBI:456216"/>
        <dbReference type="EC" id="2.7.4.16"/>
    </reaction>
</comment>
<dbReference type="InterPro" id="IPR036921">
    <property type="entry name" value="PurM-like_N_sf"/>
</dbReference>
<feature type="binding site" evidence="1">
    <location>
        <position position="235"/>
    </location>
    <ligand>
        <name>ATP</name>
        <dbReference type="ChEBI" id="CHEBI:30616"/>
    </ligand>
</feature>
<feature type="domain" description="PurM-like C-terminal" evidence="3">
    <location>
        <begin position="163"/>
        <end position="312"/>
    </location>
</feature>
<proteinExistence type="inferred from homology"/>
<dbReference type="EC" id="2.7.4.16" evidence="1"/>
<dbReference type="HAMAP" id="MF_02128">
    <property type="entry name" value="TMP_kinase"/>
    <property type="match status" value="1"/>
</dbReference>
<dbReference type="SUPFAM" id="SSF56042">
    <property type="entry name" value="PurM C-terminal domain-like"/>
    <property type="match status" value="1"/>
</dbReference>
<accession>A0ABX5F5V5</accession>
<dbReference type="Gene3D" id="3.90.650.10">
    <property type="entry name" value="PurM-like C-terminal domain"/>
    <property type="match status" value="1"/>
</dbReference>
<feature type="binding site" evidence="1">
    <location>
        <position position="133"/>
    </location>
    <ligand>
        <name>Mg(2+)</name>
        <dbReference type="ChEBI" id="CHEBI:18420"/>
        <label>1</label>
    </ligand>
</feature>
<reference evidence="4 5" key="1">
    <citation type="submission" date="2018-03" db="EMBL/GenBank/DDBJ databases">
        <title>The ancient ancestry and fast evolution of plastids.</title>
        <authorList>
            <person name="Moore K.R."/>
            <person name="Magnabosco C."/>
            <person name="Momper L."/>
            <person name="Gold D.A."/>
            <person name="Bosak T."/>
            <person name="Fournier G.P."/>
        </authorList>
    </citation>
    <scope>NUCLEOTIDE SEQUENCE [LARGE SCALE GENOMIC DNA]</scope>
    <source>
        <strain evidence="4 5">CCALA 015</strain>
    </source>
</reference>
<name>A0ABX5F5V5_9CHRO</name>
<dbReference type="GO" id="GO:0016301">
    <property type="term" value="F:kinase activity"/>
    <property type="evidence" value="ECO:0007669"/>
    <property type="project" value="UniProtKB-KW"/>
</dbReference>
<comment type="function">
    <text evidence="1">Catalyzes the ATP-dependent phosphorylation of thiamine-monophosphate (TMP) to form thiamine-pyrophosphate (TPP), the active form of vitamin B1.</text>
</comment>
<feature type="binding site" evidence="1">
    <location>
        <position position="55"/>
    </location>
    <ligand>
        <name>Mg(2+)</name>
        <dbReference type="ChEBI" id="CHEBI:18420"/>
        <label>2</label>
    </ligand>
</feature>
<feature type="binding site" evidence="1">
    <location>
        <position position="31"/>
    </location>
    <ligand>
        <name>Mg(2+)</name>
        <dbReference type="ChEBI" id="CHEBI:18420"/>
        <label>4</label>
    </ligand>
</feature>
<organism evidence="4 5">
    <name type="scientific">Aphanothece cf. minutissima CCALA 015</name>
    <dbReference type="NCBI Taxonomy" id="2107695"/>
    <lineage>
        <taxon>Bacteria</taxon>
        <taxon>Bacillati</taxon>
        <taxon>Cyanobacteriota</taxon>
        <taxon>Cyanophyceae</taxon>
        <taxon>Oscillatoriophycideae</taxon>
        <taxon>Chroococcales</taxon>
        <taxon>Aphanothecaceae</taxon>
        <taxon>Aphanothece</taxon>
    </lineage>
</organism>
<comment type="similarity">
    <text evidence="1">Belongs to the thiamine-monophosphate kinase family.</text>
</comment>
<feature type="binding site" evidence="1">
    <location>
        <position position="115"/>
    </location>
    <ligand>
        <name>ATP</name>
        <dbReference type="ChEBI" id="CHEBI:30616"/>
    </ligand>
</feature>
<feature type="binding site" evidence="1">
    <location>
        <position position="233"/>
    </location>
    <ligand>
        <name>Mg(2+)</name>
        <dbReference type="ChEBI" id="CHEBI:18420"/>
        <label>3</label>
    </ligand>
</feature>
<dbReference type="InterPro" id="IPR036676">
    <property type="entry name" value="PurM-like_C_sf"/>
</dbReference>
<dbReference type="Proteomes" id="UP000238218">
    <property type="component" value="Unassembled WGS sequence"/>
</dbReference>
<feature type="binding site" evidence="1">
    <location>
        <position position="62"/>
    </location>
    <ligand>
        <name>substrate</name>
    </ligand>
</feature>
<comment type="caution">
    <text evidence="4">The sequence shown here is derived from an EMBL/GenBank/DDBJ whole genome shotgun (WGS) entry which is preliminary data.</text>
</comment>
<evidence type="ECO:0000259" key="2">
    <source>
        <dbReference type="Pfam" id="PF00586"/>
    </source>
</evidence>
<evidence type="ECO:0000313" key="5">
    <source>
        <dbReference type="Proteomes" id="UP000238218"/>
    </source>
</evidence>
<keyword evidence="1" id="KW-0460">Magnesium</keyword>
<feature type="binding site" evidence="1">
    <location>
        <position position="335"/>
    </location>
    <ligand>
        <name>substrate</name>
    </ligand>
</feature>
<dbReference type="NCBIfam" id="TIGR01379">
    <property type="entry name" value="thiL"/>
    <property type="match status" value="1"/>
</dbReference>
<feature type="binding site" evidence="1">
    <location>
        <position position="84"/>
    </location>
    <ligand>
        <name>Mg(2+)</name>
        <dbReference type="ChEBI" id="CHEBI:18420"/>
        <label>2</label>
    </ligand>
</feature>
<dbReference type="InterPro" id="IPR006283">
    <property type="entry name" value="ThiL-like"/>
</dbReference>
<feature type="binding site" evidence="1">
    <location>
        <position position="55"/>
    </location>
    <ligand>
        <name>Mg(2+)</name>
        <dbReference type="ChEBI" id="CHEBI:18420"/>
        <label>1</label>
    </ligand>
</feature>
<feature type="binding site" evidence="1">
    <location>
        <begin position="132"/>
        <end position="133"/>
    </location>
    <ligand>
        <name>ATP</name>
        <dbReference type="ChEBI" id="CHEBI:30616"/>
    </ligand>
</feature>
<feature type="binding site" evidence="1">
    <location>
        <position position="236"/>
    </location>
    <ligand>
        <name>Mg(2+)</name>
        <dbReference type="ChEBI" id="CHEBI:18420"/>
        <label>5</label>
    </ligand>
</feature>
<keyword evidence="1" id="KW-0479">Metal-binding</keyword>
<comment type="pathway">
    <text evidence="1">Cofactor biosynthesis; thiamine diphosphate biosynthesis; thiamine diphosphate from thiamine phosphate: step 1/1.</text>
</comment>
<keyword evidence="1 4" id="KW-0418">Kinase</keyword>
<protein>
    <recommendedName>
        <fullName evidence="1">Thiamine-monophosphate kinase</fullName>
        <shortName evidence="1">TMP kinase</shortName>
        <shortName evidence="1">Thiamine-phosphate kinase</shortName>
        <ecNumber evidence="1">2.7.4.16</ecNumber>
    </recommendedName>
</protein>
<dbReference type="SUPFAM" id="SSF55326">
    <property type="entry name" value="PurM N-terminal domain-like"/>
    <property type="match status" value="1"/>
</dbReference>
<gene>
    <name evidence="1 4" type="primary">thiL</name>
    <name evidence="4" type="ORF">C7B81_12410</name>
</gene>
<feature type="binding site" evidence="1">
    <location>
        <position position="84"/>
    </location>
    <ligand>
        <name>Mg(2+)</name>
        <dbReference type="ChEBI" id="CHEBI:18420"/>
        <label>3</label>
    </ligand>
</feature>
<feature type="binding site" evidence="1">
    <location>
        <position position="31"/>
    </location>
    <ligand>
        <name>Mg(2+)</name>
        <dbReference type="ChEBI" id="CHEBI:18420"/>
        <label>3</label>
    </ligand>
</feature>
<dbReference type="Gene3D" id="3.30.1330.10">
    <property type="entry name" value="PurM-like, N-terminal domain"/>
    <property type="match status" value="1"/>
</dbReference>
<dbReference type="InterPro" id="IPR010918">
    <property type="entry name" value="PurM-like_C_dom"/>
</dbReference>
<comment type="miscellaneous">
    <text evidence="1">Reaction mechanism of ThiL seems to utilize a direct, inline transfer of the gamma-phosphate of ATP to TMP rather than a phosphorylated enzyme intermediate.</text>
</comment>
<dbReference type="Pfam" id="PF02769">
    <property type="entry name" value="AIRS_C"/>
    <property type="match status" value="1"/>
</dbReference>
<sequence>MPEGPTLAQLGEGELIRRLGAFAPPGQFDDDAALLGAAQLGAHPAGDPPLVLNTDVLVEDVHFSAATMGAADVGWRAAAANLSDLAAMGCRGAVGITVALVAPGDTPWAWVEGAYGGMTQLLAAHGGVLLGGDCSGGRQRLLAVTALGRLPAGGGPIRRGDGRPGDVVVSTGAHGLSRLGLALLRGEALPDLPASGRERAIRAHRRPVPRFDAVAALGACRPAALDWRVAGCDSSDGLAAAASCLAAASGCTALLFREALPLAAELEGQDTGEDWCLWGGEDFELVLAVEPTWAEALVERLAGARRIGRLVEPQPCGALGWAEGGDPVAPPAAAFRHFG</sequence>
<evidence type="ECO:0000313" key="4">
    <source>
        <dbReference type="EMBL" id="PSB36731.1"/>
    </source>
</evidence>
<feature type="binding site" evidence="1">
    <location>
        <position position="54"/>
    </location>
    <ligand>
        <name>Mg(2+)</name>
        <dbReference type="ChEBI" id="CHEBI:18420"/>
        <label>1</label>
    </ligand>
</feature>
<feature type="domain" description="PurM-like N-terminal" evidence="2">
    <location>
        <begin position="30"/>
        <end position="149"/>
    </location>
</feature>